<gene>
    <name evidence="3" type="ORF">JEOPIN946_00107</name>
</gene>
<keyword evidence="1" id="KW-0677">Repeat</keyword>
<protein>
    <recommendedName>
        <fullName evidence="5">Tetratricopeptide repeat protein</fullName>
    </recommendedName>
</protein>
<evidence type="ECO:0000313" key="4">
    <source>
        <dbReference type="Proteomes" id="UP000588186"/>
    </source>
</evidence>
<keyword evidence="2" id="KW-0802">TPR repeat</keyword>
<evidence type="ECO:0000256" key="2">
    <source>
        <dbReference type="ARBA" id="ARBA00022803"/>
    </source>
</evidence>
<dbReference type="InterPro" id="IPR011990">
    <property type="entry name" value="TPR-like_helical_dom_sf"/>
</dbReference>
<dbReference type="PANTHER" id="PTHR45586:SF1">
    <property type="entry name" value="LIPOPOLYSACCHARIDE ASSEMBLY PROTEIN B"/>
    <property type="match status" value="1"/>
</dbReference>
<dbReference type="EMBL" id="CAJEWB010000003">
    <property type="protein sequence ID" value="CAD2071576.1"/>
    <property type="molecule type" value="Genomic_DNA"/>
</dbReference>
<dbReference type="Gene3D" id="1.25.40.10">
    <property type="entry name" value="Tetratricopeptide repeat domain"/>
    <property type="match status" value="2"/>
</dbReference>
<dbReference type="SUPFAM" id="SSF48452">
    <property type="entry name" value="TPR-like"/>
    <property type="match status" value="1"/>
</dbReference>
<organism evidence="3 4">
    <name type="scientific">Phocicoccus pinnipedialis</name>
    <dbReference type="NCBI Taxonomy" id="110845"/>
    <lineage>
        <taxon>Bacteria</taxon>
        <taxon>Bacillati</taxon>
        <taxon>Bacillota</taxon>
        <taxon>Bacilli</taxon>
        <taxon>Bacillales</taxon>
        <taxon>Salinicoccaceae</taxon>
        <taxon>Phocicoccus</taxon>
    </lineage>
</organism>
<proteinExistence type="predicted"/>
<evidence type="ECO:0000313" key="3">
    <source>
        <dbReference type="EMBL" id="CAD2071576.1"/>
    </source>
</evidence>
<dbReference type="AlphaFoldDB" id="A0A6V7R2K0"/>
<dbReference type="InterPro" id="IPR051012">
    <property type="entry name" value="CellSynth/LPSAsmb/PSIAsmb"/>
</dbReference>
<dbReference type="Proteomes" id="UP000588186">
    <property type="component" value="Unassembled WGS sequence"/>
</dbReference>
<sequence length="474" mass="55770">MNENNIISLQSDGRIYYMQAMKKKHAGMFSEARELMLRAHELEPQNREYISELAYLMSSSGQTEAAEQFLIDMFVRDNFDTTYYYDLSEVNIIDEEPNKALLFGMKYVDLYDDTEFYDELFEIFEIAEFDYDEIIEEADEFIGMFIFQTLFMNGNIEASLDFLYSLDIEIQETRAYRNQKAMALLFLNKFEEAQVILETLLEEDQTDMTALSHLTLLYFYTGNMEQYTRFLRKLEVVEPLDEDARLKVGLVLNFLNKSEMSYKLLYPLYKKKVIINFQLLHALAQSSFNIGKEKESRQYWEELQKFQQLDEMHSPWKRRDAREELNRIIDVYLQSDDADMRVLGLFKSSLIAPSDIILGSPMWDLIDGFGTREKLYTAYLYNQLQMSKIDRLHDGLVTLEAIDATDAEMLGFIDLIRNLEGSKNELKHEGETLAFAYMYIYHNTDGDSLLDISKTNNVYMKQLEEAVRLIKQNE</sequence>
<accession>A0A6V7R2K0</accession>
<evidence type="ECO:0000256" key="1">
    <source>
        <dbReference type="ARBA" id="ARBA00022737"/>
    </source>
</evidence>
<reference evidence="3 4" key="1">
    <citation type="submission" date="2020-07" db="EMBL/GenBank/DDBJ databases">
        <authorList>
            <person name="Criscuolo A."/>
        </authorList>
    </citation>
    <scope>NUCLEOTIDE SEQUENCE [LARGE SCALE GENOMIC DNA]</scope>
    <source>
        <strain evidence="3">CIP107946</strain>
    </source>
</reference>
<comment type="caution">
    <text evidence="3">The sequence shown here is derived from an EMBL/GenBank/DDBJ whole genome shotgun (WGS) entry which is preliminary data.</text>
</comment>
<dbReference type="RefSeq" id="WP_186075884.1">
    <property type="nucleotide sequence ID" value="NZ_CAJEWB010000003.1"/>
</dbReference>
<keyword evidence="4" id="KW-1185">Reference proteome</keyword>
<dbReference type="PANTHER" id="PTHR45586">
    <property type="entry name" value="TPR REPEAT-CONTAINING PROTEIN PA4667"/>
    <property type="match status" value="1"/>
</dbReference>
<evidence type="ECO:0008006" key="5">
    <source>
        <dbReference type="Google" id="ProtNLM"/>
    </source>
</evidence>
<name>A0A6V7R2K0_9BACL</name>